<comment type="caution">
    <text evidence="1">The sequence shown here is derived from an EMBL/GenBank/DDBJ whole genome shotgun (WGS) entry which is preliminary data.</text>
</comment>
<evidence type="ECO:0000313" key="1">
    <source>
        <dbReference type="EMBL" id="RKF83942.1"/>
    </source>
</evidence>
<evidence type="ECO:0000313" key="2">
    <source>
        <dbReference type="Proteomes" id="UP000283383"/>
    </source>
</evidence>
<dbReference type="Proteomes" id="UP000283383">
    <property type="component" value="Unassembled WGS sequence"/>
</dbReference>
<dbReference type="EMBL" id="MCBQ01000554">
    <property type="protein sequence ID" value="RKF83942.1"/>
    <property type="molecule type" value="Genomic_DNA"/>
</dbReference>
<keyword evidence="2" id="KW-1185">Reference proteome</keyword>
<gene>
    <name evidence="1" type="ORF">GcM3_005044</name>
</gene>
<organism evidence="1 2">
    <name type="scientific">Golovinomyces cichoracearum</name>
    <dbReference type="NCBI Taxonomy" id="62708"/>
    <lineage>
        <taxon>Eukaryota</taxon>
        <taxon>Fungi</taxon>
        <taxon>Dikarya</taxon>
        <taxon>Ascomycota</taxon>
        <taxon>Pezizomycotina</taxon>
        <taxon>Leotiomycetes</taxon>
        <taxon>Erysiphales</taxon>
        <taxon>Erysiphaceae</taxon>
        <taxon>Golovinomyces</taxon>
    </lineage>
</organism>
<proteinExistence type="predicted"/>
<protein>
    <recommendedName>
        <fullName evidence="3">MULE transposase domain-containing protein</fullName>
    </recommendedName>
</protein>
<name>A0A420JB27_9PEZI</name>
<feature type="non-terminal residue" evidence="1">
    <location>
        <position position="1"/>
    </location>
</feature>
<reference evidence="1 2" key="1">
    <citation type="journal article" date="2018" name="BMC Genomics">
        <title>Comparative genome analyses reveal sequence features reflecting distinct modes of host-adaptation between dicot and monocot powdery mildew.</title>
        <authorList>
            <person name="Wu Y."/>
            <person name="Ma X."/>
            <person name="Pan Z."/>
            <person name="Kale S.D."/>
            <person name="Song Y."/>
            <person name="King H."/>
            <person name="Zhang Q."/>
            <person name="Presley C."/>
            <person name="Deng X."/>
            <person name="Wei C.I."/>
            <person name="Xiao S."/>
        </authorList>
    </citation>
    <scope>NUCLEOTIDE SEQUENCE [LARGE SCALE GENOMIC DNA]</scope>
    <source>
        <strain evidence="1">UMSG3</strain>
    </source>
</reference>
<feature type="non-terminal residue" evidence="1">
    <location>
        <position position="252"/>
    </location>
</feature>
<accession>A0A420JB27</accession>
<dbReference type="AlphaFoldDB" id="A0A420JB27"/>
<dbReference type="STRING" id="62708.A0A420JB27"/>
<sequence>VYYSLIPNSTLQIRLGEPLLDAEYDNPEDVLQAYQDHGKLNGYGLCDIGDKYCDRKNPNLHESKRCFFKKNGETRTRKTGCSIFEGKEFQNHESSDGPVNDSANRTKALNENPEARRYLVSQLSRNSSVSTIRAELLNIWQIEVTQRVIYNISKTALQWVVEFLGKCPFFFRLDTDGNNRFTHLYLSPEENVKIWKENPDILLADTTYNINRFNQPMINICDSAENRMTPQLAVSFFSGEKEEDYKLVLNCT</sequence>
<evidence type="ECO:0008006" key="3">
    <source>
        <dbReference type="Google" id="ProtNLM"/>
    </source>
</evidence>